<organism evidence="3 4">
    <name type="scientific">Candidatus Aquicultor primus</name>
    <dbReference type="NCBI Taxonomy" id="1797195"/>
    <lineage>
        <taxon>Bacteria</taxon>
        <taxon>Bacillati</taxon>
        <taxon>Actinomycetota</taxon>
        <taxon>Candidatus Aquicultoria</taxon>
        <taxon>Candidatus Aquicultorales</taxon>
        <taxon>Candidatus Aquicultoraceae</taxon>
        <taxon>Candidatus Aquicultor</taxon>
    </lineage>
</organism>
<reference evidence="3 4" key="1">
    <citation type="journal article" date="2016" name="Nat. Commun.">
        <title>Thousands of microbial genomes shed light on interconnected biogeochemical processes in an aquifer system.</title>
        <authorList>
            <person name="Anantharaman K."/>
            <person name="Brown C.T."/>
            <person name="Hug L.A."/>
            <person name="Sharon I."/>
            <person name="Castelle C.J."/>
            <person name="Probst A.J."/>
            <person name="Thomas B.C."/>
            <person name="Singh A."/>
            <person name="Wilkins M.J."/>
            <person name="Karaoz U."/>
            <person name="Brodie E.L."/>
            <person name="Williams K.H."/>
            <person name="Hubbard S.S."/>
            <person name="Banfield J.F."/>
        </authorList>
    </citation>
    <scope>NUCLEOTIDE SEQUENCE [LARGE SCALE GENOMIC DNA]</scope>
</reference>
<dbReference type="Gene3D" id="3.90.226.10">
    <property type="entry name" value="2-enoyl-CoA Hydratase, Chain A, domain 1"/>
    <property type="match status" value="1"/>
</dbReference>
<accession>A0A1F2UGR4</accession>
<dbReference type="GO" id="GO:0003824">
    <property type="term" value="F:catalytic activity"/>
    <property type="evidence" value="ECO:0007669"/>
    <property type="project" value="UniProtKB-ARBA"/>
</dbReference>
<evidence type="ECO:0000256" key="1">
    <source>
        <dbReference type="ARBA" id="ARBA00005254"/>
    </source>
</evidence>
<dbReference type="PANTHER" id="PTHR42964:SF1">
    <property type="entry name" value="POLYKETIDE BIOSYNTHESIS ENOYL-COA HYDRATASE PKSH-RELATED"/>
    <property type="match status" value="1"/>
</dbReference>
<dbReference type="InterPro" id="IPR051683">
    <property type="entry name" value="Enoyl-CoA_Hydratase/Isomerase"/>
</dbReference>
<dbReference type="AlphaFoldDB" id="A0A1F2UGR4"/>
<dbReference type="EMBL" id="MELI01000103">
    <property type="protein sequence ID" value="OFW32234.1"/>
    <property type="molecule type" value="Genomic_DNA"/>
</dbReference>
<dbReference type="GO" id="GO:0008300">
    <property type="term" value="P:isoprenoid catabolic process"/>
    <property type="evidence" value="ECO:0007669"/>
    <property type="project" value="TreeGrafter"/>
</dbReference>
<dbReference type="SUPFAM" id="SSF52096">
    <property type="entry name" value="ClpP/crotonase"/>
    <property type="match status" value="1"/>
</dbReference>
<evidence type="ECO:0000313" key="4">
    <source>
        <dbReference type="Proteomes" id="UP000178086"/>
    </source>
</evidence>
<dbReference type="Proteomes" id="UP000178086">
    <property type="component" value="Unassembled WGS sequence"/>
</dbReference>
<dbReference type="CDD" id="cd06558">
    <property type="entry name" value="crotonase-like"/>
    <property type="match status" value="1"/>
</dbReference>
<sequence length="124" mass="13104">METGHWANVSLAAQNGVARLTLHRPPANVLNLEALSELTVAIDDASMDGTLKVLVLTAEGKHFSAGVDVADHTPERVGEMIPIFDRLCRLLSQLPCVARAVGSPSGGQGQWRATPGILGQDLRG</sequence>
<feature type="region of interest" description="Disordered" evidence="2">
    <location>
        <begin position="101"/>
        <end position="124"/>
    </location>
</feature>
<dbReference type="InterPro" id="IPR001753">
    <property type="entry name" value="Enoyl-CoA_hydra/iso"/>
</dbReference>
<name>A0A1F2UGR4_9ACTN</name>
<dbReference type="PANTHER" id="PTHR42964">
    <property type="entry name" value="ENOYL-COA HYDRATASE"/>
    <property type="match status" value="1"/>
</dbReference>
<evidence type="ECO:0008006" key="5">
    <source>
        <dbReference type="Google" id="ProtNLM"/>
    </source>
</evidence>
<gene>
    <name evidence="3" type="ORF">A2074_05750</name>
</gene>
<dbReference type="InterPro" id="IPR029045">
    <property type="entry name" value="ClpP/crotonase-like_dom_sf"/>
</dbReference>
<evidence type="ECO:0000313" key="3">
    <source>
        <dbReference type="EMBL" id="OFW32234.1"/>
    </source>
</evidence>
<proteinExistence type="inferred from homology"/>
<comment type="caution">
    <text evidence="3">The sequence shown here is derived from an EMBL/GenBank/DDBJ whole genome shotgun (WGS) entry which is preliminary data.</text>
</comment>
<protein>
    <recommendedName>
        <fullName evidence="5">Enoyl-CoA hydratase/isomerase family protein</fullName>
    </recommendedName>
</protein>
<evidence type="ECO:0000256" key="2">
    <source>
        <dbReference type="SAM" id="MobiDB-lite"/>
    </source>
</evidence>
<dbReference type="Pfam" id="PF00378">
    <property type="entry name" value="ECH_1"/>
    <property type="match status" value="1"/>
</dbReference>
<comment type="similarity">
    <text evidence="1">Belongs to the enoyl-CoA hydratase/isomerase family.</text>
</comment>